<name>A0A421BD10_9PSEU</name>
<evidence type="ECO:0000256" key="1">
    <source>
        <dbReference type="SAM" id="MobiDB-lite"/>
    </source>
</evidence>
<evidence type="ECO:0000313" key="2">
    <source>
        <dbReference type="EMBL" id="RLK62259.1"/>
    </source>
</evidence>
<feature type="region of interest" description="Disordered" evidence="1">
    <location>
        <begin position="18"/>
        <end position="45"/>
    </location>
</feature>
<accession>A0A421BD10</accession>
<evidence type="ECO:0000313" key="3">
    <source>
        <dbReference type="Proteomes" id="UP000282454"/>
    </source>
</evidence>
<sequence>MGPRAPGGWAPAAELIMASGEVEGGQASPTGFPRPAPPSCLSAPS</sequence>
<gene>
    <name evidence="2" type="ORF">CLV68_2816</name>
</gene>
<proteinExistence type="predicted"/>
<dbReference type="EMBL" id="RCDD01000001">
    <property type="protein sequence ID" value="RLK62259.1"/>
    <property type="molecule type" value="Genomic_DNA"/>
</dbReference>
<protein>
    <submittedName>
        <fullName evidence="2">Uncharacterized protein</fullName>
    </submittedName>
</protein>
<reference evidence="2 3" key="1">
    <citation type="submission" date="2018-10" db="EMBL/GenBank/DDBJ databases">
        <title>Genomic Encyclopedia of Archaeal and Bacterial Type Strains, Phase II (KMG-II): from individual species to whole genera.</title>
        <authorList>
            <person name="Goeker M."/>
        </authorList>
    </citation>
    <scope>NUCLEOTIDE SEQUENCE [LARGE SCALE GENOMIC DNA]</scope>
    <source>
        <strain evidence="2 3">DSM 45657</strain>
    </source>
</reference>
<dbReference type="Proteomes" id="UP000282454">
    <property type="component" value="Unassembled WGS sequence"/>
</dbReference>
<dbReference type="AlphaFoldDB" id="A0A421BD10"/>
<keyword evidence="3" id="KW-1185">Reference proteome</keyword>
<comment type="caution">
    <text evidence="2">The sequence shown here is derived from an EMBL/GenBank/DDBJ whole genome shotgun (WGS) entry which is preliminary data.</text>
</comment>
<organism evidence="2 3">
    <name type="scientific">Actinokineospora cianjurensis</name>
    <dbReference type="NCBI Taxonomy" id="585224"/>
    <lineage>
        <taxon>Bacteria</taxon>
        <taxon>Bacillati</taxon>
        <taxon>Actinomycetota</taxon>
        <taxon>Actinomycetes</taxon>
        <taxon>Pseudonocardiales</taxon>
        <taxon>Pseudonocardiaceae</taxon>
        <taxon>Actinokineospora</taxon>
    </lineage>
</organism>